<dbReference type="Gene3D" id="3.30.980.10">
    <property type="entry name" value="Threonyl-trna Synthetase, Chain A, domain 2"/>
    <property type="match status" value="1"/>
</dbReference>
<dbReference type="SUPFAM" id="SSF55681">
    <property type="entry name" value="Class II aaRS and biotin synthetases"/>
    <property type="match status" value="1"/>
</dbReference>
<evidence type="ECO:0000256" key="5">
    <source>
        <dbReference type="ARBA" id="ARBA00022723"/>
    </source>
</evidence>
<organism evidence="16 17">
    <name type="scientific">Candidatus Legionella polyplacis</name>
    <dbReference type="NCBI Taxonomy" id="2005262"/>
    <lineage>
        <taxon>Bacteria</taxon>
        <taxon>Pseudomonadati</taxon>
        <taxon>Pseudomonadota</taxon>
        <taxon>Gammaproteobacteria</taxon>
        <taxon>Legionellales</taxon>
        <taxon>Legionellaceae</taxon>
        <taxon>Legionella</taxon>
    </lineage>
</organism>
<dbReference type="NCBIfam" id="TIGR00418">
    <property type="entry name" value="thrS"/>
    <property type="match status" value="1"/>
</dbReference>
<gene>
    <name evidence="13 16" type="primary">thrS</name>
    <name evidence="16" type="ORF">RQL39_02045</name>
</gene>
<dbReference type="InterPro" id="IPR012676">
    <property type="entry name" value="TGS-like"/>
</dbReference>
<evidence type="ECO:0000256" key="3">
    <source>
        <dbReference type="ARBA" id="ARBA00022555"/>
    </source>
</evidence>
<dbReference type="Pfam" id="PF03129">
    <property type="entry name" value="HGTP_anticodon"/>
    <property type="match status" value="1"/>
</dbReference>
<keyword evidence="2 13" id="KW-0963">Cytoplasm</keyword>
<dbReference type="HAMAP" id="MF_00184">
    <property type="entry name" value="Thr_tRNA_synth"/>
    <property type="match status" value="1"/>
</dbReference>
<dbReference type="SMART" id="SM00863">
    <property type="entry name" value="tRNA_SAD"/>
    <property type="match status" value="1"/>
</dbReference>
<dbReference type="EC" id="6.1.1.3" evidence="13"/>
<evidence type="ECO:0000256" key="10">
    <source>
        <dbReference type="ARBA" id="ARBA00022917"/>
    </source>
</evidence>
<evidence type="ECO:0000313" key="16">
    <source>
        <dbReference type="EMBL" id="WWR11453.1"/>
    </source>
</evidence>
<dbReference type="InterPro" id="IPR004154">
    <property type="entry name" value="Anticodon-bd"/>
</dbReference>
<feature type="binding site" evidence="13">
    <location>
        <position position="510"/>
    </location>
    <ligand>
        <name>Zn(2+)</name>
        <dbReference type="ChEBI" id="CHEBI:29105"/>
        <note>catalytic</note>
    </ligand>
</feature>
<accession>A0ABZ2H056</accession>
<feature type="domain" description="TGS" evidence="15">
    <location>
        <begin position="1"/>
        <end position="61"/>
    </location>
</feature>
<keyword evidence="6 13" id="KW-0547">Nucleotide-binding</keyword>
<dbReference type="EMBL" id="CP135137">
    <property type="protein sequence ID" value="WWR11453.1"/>
    <property type="molecule type" value="Genomic_DNA"/>
</dbReference>
<evidence type="ECO:0000256" key="1">
    <source>
        <dbReference type="ARBA" id="ARBA00008226"/>
    </source>
</evidence>
<dbReference type="Gene3D" id="3.10.20.30">
    <property type="match status" value="1"/>
</dbReference>
<evidence type="ECO:0000256" key="2">
    <source>
        <dbReference type="ARBA" id="ARBA00022490"/>
    </source>
</evidence>
<dbReference type="CDD" id="cd00860">
    <property type="entry name" value="ThrRS_anticodon"/>
    <property type="match status" value="1"/>
</dbReference>
<dbReference type="PRINTS" id="PR01047">
    <property type="entry name" value="TRNASYNTHTHR"/>
</dbReference>
<dbReference type="GO" id="GO:0004829">
    <property type="term" value="F:threonine-tRNA ligase activity"/>
    <property type="evidence" value="ECO:0007669"/>
    <property type="project" value="UniProtKB-EC"/>
</dbReference>
<evidence type="ECO:0000313" key="17">
    <source>
        <dbReference type="Proteomes" id="UP001368618"/>
    </source>
</evidence>
<comment type="subcellular location">
    <subcellularLocation>
        <location evidence="13">Cytoplasm</location>
    </subcellularLocation>
</comment>
<sequence>MPNITFSNNRSIYFDSPVTVLDAAKTVDFFSKKKILAGSIDNRFVDISYLIEKDSFLSIITEDDRNAIFVIRHSIMHLLANVVKFLFPEVLLVSGSSAKEEFYYDFYYKRSFNLNDLYHIEEKMYEFVKKNYSIERCEYNYSQVISFFKAKKEIYKVKIIKEISKSSIFSLYKQGDFIDLCRGPQVPFTGYLKFFKLIKVSGVYWKGNSKNEMLQRIYGVVFKNKNDLDLYFKNIENLKSKDHRRLGIQLDLFHFQDIAPGMVFWHEKGLLILNLIKRYLRDLLSKNKYQEIKTPQLIDKKLWELSGHYINFNKEMFFINTNKRSYAIKPMSCPCHVQVYNQKIHSYKELPIKFSEFGNCHRNEPSGSLHGLMRLRNMIQDDAHIFCTEKQLRNEIIDIINVIESVYIDFGFNNVQYDLAFRPEKRIGSDFIWDIAENSLKDSLIYKNIKWNNINNKGSFYGPKIECSLLDSFGRIWQCGTVQIDFFMPQNLGATYISKNNEYKIPVMIHRAILGSLERFLGILIEHYSGSFPFWLSPVQVMILPISDKQHDYAIKITKILQKEGIRVAYNLESERINLKIYKYTIEKIPCLIIVGNKEKKNNMVSMRTREGINLGLMNIDSMCNFLKHAIALKAKAKSLGDINYY</sequence>
<evidence type="ECO:0000256" key="12">
    <source>
        <dbReference type="ARBA" id="ARBA00049515"/>
    </source>
</evidence>
<dbReference type="Gene3D" id="3.40.50.800">
    <property type="entry name" value="Anticodon-binding domain"/>
    <property type="match status" value="1"/>
</dbReference>
<keyword evidence="11 13" id="KW-0030">Aminoacyl-tRNA synthetase</keyword>
<name>A0ABZ2H056_9GAMM</name>
<dbReference type="InterPro" id="IPR006195">
    <property type="entry name" value="aa-tRNA-synth_II"/>
</dbReference>
<keyword evidence="10 13" id="KW-0648">Protein biosynthesis</keyword>
<dbReference type="InterPro" id="IPR002320">
    <property type="entry name" value="Thr-tRNA-ligase_IIa"/>
</dbReference>
<evidence type="ECO:0000256" key="6">
    <source>
        <dbReference type="ARBA" id="ARBA00022741"/>
    </source>
</evidence>
<dbReference type="CDD" id="cd00771">
    <property type="entry name" value="ThrRS_core"/>
    <property type="match status" value="1"/>
</dbReference>
<evidence type="ECO:0000259" key="15">
    <source>
        <dbReference type="PROSITE" id="PS51880"/>
    </source>
</evidence>
<dbReference type="InterPro" id="IPR004095">
    <property type="entry name" value="TGS"/>
</dbReference>
<feature type="binding site" evidence="13">
    <location>
        <position position="384"/>
    </location>
    <ligand>
        <name>Zn(2+)</name>
        <dbReference type="ChEBI" id="CHEBI:29105"/>
        <note>catalytic</note>
    </ligand>
</feature>
<keyword evidence="3 13" id="KW-0820">tRNA-binding</keyword>
<evidence type="ECO:0000256" key="8">
    <source>
        <dbReference type="ARBA" id="ARBA00022840"/>
    </source>
</evidence>
<dbReference type="Pfam" id="PF07973">
    <property type="entry name" value="tRNA_SAD"/>
    <property type="match status" value="1"/>
</dbReference>
<dbReference type="InterPro" id="IPR033728">
    <property type="entry name" value="ThrRS_core"/>
</dbReference>
<feature type="domain" description="Aminoacyl-transfer RNA synthetases class-II family profile" evidence="14">
    <location>
        <begin position="244"/>
        <end position="533"/>
    </location>
</feature>
<dbReference type="InterPro" id="IPR036621">
    <property type="entry name" value="Anticodon-bd_dom_sf"/>
</dbReference>
<protein>
    <recommendedName>
        <fullName evidence="13">Threonine--tRNA ligase</fullName>
        <ecNumber evidence="13">6.1.1.3</ecNumber>
    </recommendedName>
    <alternativeName>
        <fullName evidence="13">Threonyl-tRNA synthetase</fullName>
        <shortName evidence="13">ThrRS</shortName>
    </alternativeName>
</protein>
<keyword evidence="4 13" id="KW-0436">Ligase</keyword>
<evidence type="ECO:0000259" key="14">
    <source>
        <dbReference type="PROSITE" id="PS50862"/>
    </source>
</evidence>
<keyword evidence="17" id="KW-1185">Reference proteome</keyword>
<proteinExistence type="inferred from homology"/>
<dbReference type="InterPro" id="IPR045864">
    <property type="entry name" value="aa-tRNA-synth_II/BPL/LPL"/>
</dbReference>
<comment type="subunit">
    <text evidence="13">Homodimer.</text>
</comment>
<dbReference type="Gene3D" id="3.30.54.20">
    <property type="match status" value="1"/>
</dbReference>
<dbReference type="InterPro" id="IPR018163">
    <property type="entry name" value="Thr/Ala-tRNA-synth_IIc_edit"/>
</dbReference>
<keyword evidence="9 13" id="KW-0694">RNA-binding</keyword>
<evidence type="ECO:0000256" key="11">
    <source>
        <dbReference type="ARBA" id="ARBA00023146"/>
    </source>
</evidence>
<dbReference type="Gene3D" id="3.30.930.10">
    <property type="entry name" value="Bira Bifunctional Protein, Domain 2"/>
    <property type="match status" value="1"/>
</dbReference>
<comment type="similarity">
    <text evidence="1 13">Belongs to the class-II aminoacyl-tRNA synthetase family.</text>
</comment>
<dbReference type="Pfam" id="PF00587">
    <property type="entry name" value="tRNA-synt_2b"/>
    <property type="match status" value="1"/>
</dbReference>
<evidence type="ECO:0000256" key="7">
    <source>
        <dbReference type="ARBA" id="ARBA00022833"/>
    </source>
</evidence>
<dbReference type="PROSITE" id="PS50862">
    <property type="entry name" value="AA_TRNA_LIGASE_II"/>
    <property type="match status" value="1"/>
</dbReference>
<comment type="cofactor">
    <cofactor evidence="13">
        <name>Zn(2+)</name>
        <dbReference type="ChEBI" id="CHEBI:29105"/>
    </cofactor>
    <text evidence="13">Binds 1 zinc ion per subunit.</text>
</comment>
<dbReference type="RefSeq" id="WP_338516027.1">
    <property type="nucleotide sequence ID" value="NZ_CP135137.1"/>
</dbReference>
<dbReference type="PANTHER" id="PTHR11451">
    <property type="entry name" value="THREONINE-TRNA LIGASE"/>
    <property type="match status" value="1"/>
</dbReference>
<comment type="catalytic activity">
    <reaction evidence="12 13">
        <text>tRNA(Thr) + L-threonine + ATP = L-threonyl-tRNA(Thr) + AMP + diphosphate + H(+)</text>
        <dbReference type="Rhea" id="RHEA:24624"/>
        <dbReference type="Rhea" id="RHEA-COMP:9670"/>
        <dbReference type="Rhea" id="RHEA-COMP:9704"/>
        <dbReference type="ChEBI" id="CHEBI:15378"/>
        <dbReference type="ChEBI" id="CHEBI:30616"/>
        <dbReference type="ChEBI" id="CHEBI:33019"/>
        <dbReference type="ChEBI" id="CHEBI:57926"/>
        <dbReference type="ChEBI" id="CHEBI:78442"/>
        <dbReference type="ChEBI" id="CHEBI:78534"/>
        <dbReference type="ChEBI" id="CHEBI:456215"/>
        <dbReference type="EC" id="6.1.1.3"/>
    </reaction>
</comment>
<dbReference type="InterPro" id="IPR002314">
    <property type="entry name" value="aa-tRNA-synt_IIb"/>
</dbReference>
<keyword evidence="7 13" id="KW-0862">Zinc</keyword>
<dbReference type="SUPFAM" id="SSF81271">
    <property type="entry name" value="TGS-like"/>
    <property type="match status" value="1"/>
</dbReference>
<dbReference type="PROSITE" id="PS51880">
    <property type="entry name" value="TGS"/>
    <property type="match status" value="1"/>
</dbReference>
<dbReference type="InterPro" id="IPR047246">
    <property type="entry name" value="ThrRS_anticodon"/>
</dbReference>
<keyword evidence="5 13" id="KW-0479">Metal-binding</keyword>
<reference evidence="16" key="1">
    <citation type="submission" date="2023-09" db="EMBL/GenBank/DDBJ databases">
        <title>Genomes of two closely related lineages of the louse Polyplax serrata with different host specificities.</title>
        <authorList>
            <person name="Martinu J."/>
            <person name="Tarabai H."/>
            <person name="Stefka J."/>
            <person name="Hypsa V."/>
        </authorList>
    </citation>
    <scope>NUCLEOTIDE SEQUENCE [LARGE SCALE GENOMIC DNA]</scope>
    <source>
        <strain evidence="16">98ZLc_SE</strain>
    </source>
</reference>
<evidence type="ECO:0000256" key="9">
    <source>
        <dbReference type="ARBA" id="ARBA00022884"/>
    </source>
</evidence>
<dbReference type="Proteomes" id="UP001368618">
    <property type="component" value="Chromosome"/>
</dbReference>
<dbReference type="InterPro" id="IPR012947">
    <property type="entry name" value="tRNA_SAD"/>
</dbReference>
<dbReference type="SUPFAM" id="SSF52954">
    <property type="entry name" value="Class II aaRS ABD-related"/>
    <property type="match status" value="1"/>
</dbReference>
<evidence type="ECO:0000256" key="13">
    <source>
        <dbReference type="HAMAP-Rule" id="MF_00184"/>
    </source>
</evidence>
<keyword evidence="8 13" id="KW-0067">ATP-binding</keyword>
<dbReference type="InterPro" id="IPR012675">
    <property type="entry name" value="Beta-grasp_dom_sf"/>
</dbReference>
<dbReference type="SUPFAM" id="SSF55186">
    <property type="entry name" value="ThrRS/AlaRS common domain"/>
    <property type="match status" value="1"/>
</dbReference>
<dbReference type="PANTHER" id="PTHR11451:SF44">
    <property type="entry name" value="THREONINE--TRNA LIGASE, CHLOROPLASTIC_MITOCHONDRIAL 2"/>
    <property type="match status" value="1"/>
</dbReference>
<evidence type="ECO:0000256" key="4">
    <source>
        <dbReference type="ARBA" id="ARBA00022598"/>
    </source>
</evidence>
<feature type="binding site" evidence="13">
    <location>
        <position position="333"/>
    </location>
    <ligand>
        <name>Zn(2+)</name>
        <dbReference type="ChEBI" id="CHEBI:29105"/>
        <note>catalytic</note>
    </ligand>
</feature>
<feature type="region of interest" description="Catalytic" evidence="13">
    <location>
        <begin position="242"/>
        <end position="533"/>
    </location>
</feature>